<dbReference type="EMBL" id="NKHG01000063">
    <property type="protein sequence ID" value="PCK21282.1"/>
    <property type="molecule type" value="Genomic_DNA"/>
</dbReference>
<evidence type="ECO:0000313" key="7">
    <source>
        <dbReference type="Proteomes" id="UP000228754"/>
    </source>
</evidence>
<evidence type="ECO:0000313" key="6">
    <source>
        <dbReference type="EMBL" id="PCK21282.1"/>
    </source>
</evidence>
<evidence type="ECO:0000256" key="4">
    <source>
        <dbReference type="HAMAP-Rule" id="MF_01672"/>
    </source>
</evidence>
<dbReference type="NCBIfam" id="TIGR04379">
    <property type="entry name" value="myo_inos_iolE"/>
    <property type="match status" value="1"/>
</dbReference>
<dbReference type="GO" id="GO:0019310">
    <property type="term" value="P:inositol catabolic process"/>
    <property type="evidence" value="ECO:0007669"/>
    <property type="project" value="UniProtKB-UniRule"/>
</dbReference>
<comment type="cofactor">
    <cofactor evidence="4">
        <name>glutathione</name>
        <dbReference type="ChEBI" id="CHEBI:57925"/>
    </cofactor>
</comment>
<dbReference type="AlphaFoldDB" id="A0A2A5IW08"/>
<dbReference type="Gene3D" id="3.20.20.150">
    <property type="entry name" value="Divalent-metal-dependent TIM barrel enzymes"/>
    <property type="match status" value="1"/>
</dbReference>
<comment type="caution">
    <text evidence="6">The sequence shown here is derived from an EMBL/GenBank/DDBJ whole genome shotgun (WGS) entry which is preliminary data.</text>
</comment>
<dbReference type="GO" id="GO:0030145">
    <property type="term" value="F:manganese ion binding"/>
    <property type="evidence" value="ECO:0007669"/>
    <property type="project" value="UniProtKB-UniRule"/>
</dbReference>
<keyword evidence="1 4" id="KW-0464">Manganese</keyword>
<dbReference type="InterPro" id="IPR030823">
    <property type="entry name" value="IolE/MocC"/>
</dbReference>
<dbReference type="SUPFAM" id="SSF51658">
    <property type="entry name" value="Xylose isomerase-like"/>
    <property type="match status" value="1"/>
</dbReference>
<dbReference type="EC" id="4.2.1.44" evidence="4"/>
<keyword evidence="3 4" id="KW-0170">Cobalt</keyword>
<feature type="domain" description="Xylose isomerase-like TIM barrel" evidence="5">
    <location>
        <begin position="103"/>
        <end position="298"/>
    </location>
</feature>
<evidence type="ECO:0000256" key="1">
    <source>
        <dbReference type="ARBA" id="ARBA00023211"/>
    </source>
</evidence>
<keyword evidence="2 4" id="KW-0456">Lyase</keyword>
<dbReference type="UniPathway" id="UPA00076">
    <property type="reaction ID" value="UER00144"/>
</dbReference>
<dbReference type="InterPro" id="IPR013022">
    <property type="entry name" value="Xyl_isomerase-like_TIM-brl"/>
</dbReference>
<dbReference type="Pfam" id="PF01261">
    <property type="entry name" value="AP_endonuc_2"/>
    <property type="match status" value="1"/>
</dbReference>
<comment type="function">
    <text evidence="4">Catalyzes the dehydration of inosose (2-keto-myo-inositol, 2KMI or 2,4,6/3,5-pentahydroxycyclohexanone) to 3D-(3,5/4)-trihydroxycyclohexane-1,2-dione (D-2,3-diketo-4-deoxy-epi-inositol).</text>
</comment>
<name>A0A2A5IW08_BACPU</name>
<dbReference type="HAMAP" id="MF_01672">
    <property type="entry name" value="IolE"/>
    <property type="match status" value="1"/>
</dbReference>
<dbReference type="InterPro" id="IPR050312">
    <property type="entry name" value="IolE/XylAMocC-like"/>
</dbReference>
<dbReference type="PANTHER" id="PTHR12110:SF41">
    <property type="entry name" value="INOSOSE DEHYDRATASE"/>
    <property type="match status" value="1"/>
</dbReference>
<comment type="catalytic activity">
    <reaction evidence="4">
        <text>scyllo-inosose = 3D-3,5/4-trihydroxycyclohexane-1,2-dione + H2O</text>
        <dbReference type="Rhea" id="RHEA:14065"/>
        <dbReference type="ChEBI" id="CHEBI:15377"/>
        <dbReference type="ChEBI" id="CHEBI:17811"/>
        <dbReference type="ChEBI" id="CHEBI:28446"/>
        <dbReference type="EC" id="4.2.1.44"/>
    </reaction>
</comment>
<reference evidence="6 7" key="1">
    <citation type="submission" date="2017-06" db="EMBL/GenBank/DDBJ databases">
        <title>Draft Genome Sequence of Bacillus sp Strain 36R Isolated from saline sediment at Atanasia, Sonora, Mexico.</title>
        <authorList>
            <person name="Sanchez Diaz R."/>
            <person name="Quiroz Macias M.E."/>
            <person name="Ibarra Gamez J.C."/>
            <person name="Enciso Ibarra J."/>
            <person name="Gomez Gil B."/>
            <person name="Galaviz Silva L."/>
        </authorList>
    </citation>
    <scope>NUCLEOTIDE SEQUENCE [LARGE SCALE GENOMIC DNA]</scope>
    <source>
        <strain evidence="6 7">36R_ATNSAL</strain>
    </source>
</reference>
<protein>
    <recommendedName>
        <fullName evidence="4">Inosose dehydratase</fullName>
        <ecNumber evidence="4">4.2.1.44</ecNumber>
    </recommendedName>
    <alternativeName>
        <fullName evidence="4">2-keto-myo-inositol dehydratase</fullName>
        <shortName evidence="4">2KMI dehydratase</shortName>
    </alternativeName>
</protein>
<sequence length="318" mass="36465">MNLWLTLFFKYLVIKEADKRVTNTNCILWGIAPIGWRNDDIPTIGADNTLSHLLSDICVAGFQGTEVGGFFPEPNILNKELQLRNLKIAGKWFSSYIIQDGLEMAKKKFTDHCRYLQEVNASVAVVSEQTYSIQKKEVSVYKDQPTFSDKEWELLCTGINELGKIANAFNLKLVYHHHLGTGVQTLSDITRLLEGTDEKYVHLLYDTGHIFVSDGDYMPLLHTHIDRIHHVHFKDVRKEIMDLCKQEEQSFLKSFLKGIFTVPGDGCIDFEEVYRVLLENGYNGWIVVEAEQDPSIAHPLEYALLARKYIDEKLVIHT</sequence>
<dbReference type="GO" id="GO:0050114">
    <property type="term" value="F:myo-inosose-2 dehydratase activity"/>
    <property type="evidence" value="ECO:0007669"/>
    <property type="project" value="UniProtKB-UniRule"/>
</dbReference>
<evidence type="ECO:0000256" key="2">
    <source>
        <dbReference type="ARBA" id="ARBA00023239"/>
    </source>
</evidence>
<comment type="cofactor">
    <cofactor evidence="4">
        <name>Co(2+)</name>
        <dbReference type="ChEBI" id="CHEBI:48828"/>
    </cofactor>
    <cofactor evidence="4">
        <name>Mn(2+)</name>
        <dbReference type="ChEBI" id="CHEBI:29035"/>
    </cofactor>
</comment>
<dbReference type="OrthoDB" id="9779184at2"/>
<evidence type="ECO:0000259" key="5">
    <source>
        <dbReference type="Pfam" id="PF01261"/>
    </source>
</evidence>
<gene>
    <name evidence="4 6" type="primary">iolE</name>
    <name evidence="6" type="ORF">CEY02_08935</name>
</gene>
<organism evidence="6 7">
    <name type="scientific">Bacillus pumilus</name>
    <name type="common">Bacillus mesentericus</name>
    <dbReference type="NCBI Taxonomy" id="1408"/>
    <lineage>
        <taxon>Bacteria</taxon>
        <taxon>Bacillati</taxon>
        <taxon>Bacillota</taxon>
        <taxon>Bacilli</taxon>
        <taxon>Bacillales</taxon>
        <taxon>Bacillaceae</taxon>
        <taxon>Bacillus</taxon>
    </lineage>
</organism>
<dbReference type="InterPro" id="IPR036237">
    <property type="entry name" value="Xyl_isomerase-like_sf"/>
</dbReference>
<evidence type="ECO:0000256" key="3">
    <source>
        <dbReference type="ARBA" id="ARBA00023285"/>
    </source>
</evidence>
<dbReference type="InterPro" id="IPR023952">
    <property type="entry name" value="IolE"/>
</dbReference>
<dbReference type="Proteomes" id="UP000228754">
    <property type="component" value="Unassembled WGS sequence"/>
</dbReference>
<dbReference type="PANTHER" id="PTHR12110">
    <property type="entry name" value="HYDROXYPYRUVATE ISOMERASE"/>
    <property type="match status" value="1"/>
</dbReference>
<accession>A0A2A5IW08</accession>
<proteinExistence type="inferred from homology"/>
<comment type="pathway">
    <text evidence="4">Polyol metabolism; myo-inositol degradation into acetyl-CoA; acetyl-CoA from myo-inositol: step 2/7.</text>
</comment>
<comment type="similarity">
    <text evidence="4">Belongs to the IolE/MocC family.</text>
</comment>